<comment type="caution">
    <text evidence="1">The sequence shown here is derived from an EMBL/GenBank/DDBJ whole genome shotgun (WGS) entry which is preliminary data.</text>
</comment>
<accession>A0ABQ3MEA9</accession>
<proteinExistence type="predicted"/>
<dbReference type="Proteomes" id="UP000605568">
    <property type="component" value="Unassembled WGS sequence"/>
</dbReference>
<sequence>MKVLVVDDAAGFAAALRDELEAEEHTVGLTGEVGEGCGSLVSTLMTSSF</sequence>
<organism evidence="1 2">
    <name type="scientific">Lentzea cavernae</name>
    <dbReference type="NCBI Taxonomy" id="2020703"/>
    <lineage>
        <taxon>Bacteria</taxon>
        <taxon>Bacillati</taxon>
        <taxon>Actinomycetota</taxon>
        <taxon>Actinomycetes</taxon>
        <taxon>Pseudonocardiales</taxon>
        <taxon>Pseudonocardiaceae</taxon>
        <taxon>Lentzea</taxon>
    </lineage>
</organism>
<keyword evidence="2" id="KW-1185">Reference proteome</keyword>
<evidence type="ECO:0000313" key="2">
    <source>
        <dbReference type="Proteomes" id="UP000605568"/>
    </source>
</evidence>
<protein>
    <recommendedName>
        <fullName evidence="3">Response regulatory domain-containing protein</fullName>
    </recommendedName>
</protein>
<evidence type="ECO:0000313" key="1">
    <source>
        <dbReference type="EMBL" id="GHH42171.1"/>
    </source>
</evidence>
<name>A0ABQ3MEA9_9PSEU</name>
<reference evidence="2" key="1">
    <citation type="journal article" date="2019" name="Int. J. Syst. Evol. Microbiol.">
        <title>The Global Catalogue of Microorganisms (GCM) 10K type strain sequencing project: providing services to taxonomists for standard genome sequencing and annotation.</title>
        <authorList>
            <consortium name="The Broad Institute Genomics Platform"/>
            <consortium name="The Broad Institute Genome Sequencing Center for Infectious Disease"/>
            <person name="Wu L."/>
            <person name="Ma J."/>
        </authorList>
    </citation>
    <scope>NUCLEOTIDE SEQUENCE [LARGE SCALE GENOMIC DNA]</scope>
    <source>
        <strain evidence="2">CGMCC 4.7367</strain>
    </source>
</reference>
<evidence type="ECO:0008006" key="3">
    <source>
        <dbReference type="Google" id="ProtNLM"/>
    </source>
</evidence>
<dbReference type="RefSeq" id="WP_191299270.1">
    <property type="nucleotide sequence ID" value="NZ_BNAR01000005.1"/>
</dbReference>
<gene>
    <name evidence="1" type="ORF">GCM10017774_38030</name>
</gene>
<dbReference type="EMBL" id="BNAR01000005">
    <property type="protein sequence ID" value="GHH42171.1"/>
    <property type="molecule type" value="Genomic_DNA"/>
</dbReference>